<feature type="region of interest" description="Disordered" evidence="1">
    <location>
        <begin position="1"/>
        <end position="42"/>
    </location>
</feature>
<feature type="compositionally biased region" description="Basic and acidic residues" evidence="1">
    <location>
        <begin position="1"/>
        <end position="16"/>
    </location>
</feature>
<reference evidence="2" key="1">
    <citation type="submission" date="2020-03" db="EMBL/GenBank/DDBJ databases">
        <title>The deep terrestrial virosphere.</title>
        <authorList>
            <person name="Holmfeldt K."/>
            <person name="Nilsson E."/>
            <person name="Simone D."/>
            <person name="Lopez-Fernandez M."/>
            <person name="Wu X."/>
            <person name="de Brujin I."/>
            <person name="Lundin D."/>
            <person name="Andersson A."/>
            <person name="Bertilsson S."/>
            <person name="Dopson M."/>
        </authorList>
    </citation>
    <scope>NUCLEOTIDE SEQUENCE</scope>
    <source>
        <strain evidence="2">MM171B02443</strain>
    </source>
</reference>
<protein>
    <submittedName>
        <fullName evidence="2">Uncharacterized protein</fullName>
    </submittedName>
</protein>
<name>A0A6M3X677_9ZZZZ</name>
<organism evidence="2">
    <name type="scientific">viral metagenome</name>
    <dbReference type="NCBI Taxonomy" id="1070528"/>
    <lineage>
        <taxon>unclassified sequences</taxon>
        <taxon>metagenomes</taxon>
        <taxon>organismal metagenomes</taxon>
    </lineage>
</organism>
<gene>
    <name evidence="2" type="ORF">MM171B02443_0003</name>
</gene>
<dbReference type="EMBL" id="MT143935">
    <property type="protein sequence ID" value="QJH92967.1"/>
    <property type="molecule type" value="Genomic_DNA"/>
</dbReference>
<dbReference type="AlphaFoldDB" id="A0A6M3X677"/>
<evidence type="ECO:0000256" key="1">
    <source>
        <dbReference type="SAM" id="MobiDB-lite"/>
    </source>
</evidence>
<sequence>MVIEMAEKGVPKKDGSGRGVRANRGRCDCTPTKPKGKGFNRR</sequence>
<accession>A0A6M3X677</accession>
<proteinExistence type="predicted"/>
<evidence type="ECO:0000313" key="2">
    <source>
        <dbReference type="EMBL" id="QJH92967.1"/>
    </source>
</evidence>